<evidence type="ECO:0000313" key="4">
    <source>
        <dbReference type="Proteomes" id="UP001566132"/>
    </source>
</evidence>
<name>A0ABD1E4D0_HYPHA</name>
<protein>
    <recommendedName>
        <fullName evidence="2">MADF domain-containing protein</fullName>
    </recommendedName>
</protein>
<evidence type="ECO:0000259" key="2">
    <source>
        <dbReference type="PROSITE" id="PS51029"/>
    </source>
</evidence>
<reference evidence="3 4" key="1">
    <citation type="submission" date="2024-05" db="EMBL/GenBank/DDBJ databases">
        <title>Genetic variation in Jamaican populations of the coffee berry borer (Hypothenemus hampei).</title>
        <authorList>
            <person name="Errbii M."/>
            <person name="Myrie A."/>
        </authorList>
    </citation>
    <scope>NUCLEOTIDE SEQUENCE [LARGE SCALE GENOMIC DNA]</scope>
    <source>
        <strain evidence="3">JA-Hopewell-2020-01-JO</strain>
        <tissue evidence="3">Whole body</tissue>
    </source>
</reference>
<feature type="region of interest" description="Disordered" evidence="1">
    <location>
        <begin position="106"/>
        <end position="170"/>
    </location>
</feature>
<dbReference type="PANTHER" id="PTHR12243">
    <property type="entry name" value="MADF DOMAIN TRANSCRIPTION FACTOR"/>
    <property type="match status" value="1"/>
</dbReference>
<feature type="domain" description="MADF" evidence="2">
    <location>
        <begin position="11"/>
        <end position="103"/>
    </location>
</feature>
<dbReference type="Proteomes" id="UP001566132">
    <property type="component" value="Unassembled WGS sequence"/>
</dbReference>
<dbReference type="EMBL" id="JBDJPC010000011">
    <property type="protein sequence ID" value="KAL1489528.1"/>
    <property type="molecule type" value="Genomic_DNA"/>
</dbReference>
<keyword evidence="4" id="KW-1185">Reference proteome</keyword>
<dbReference type="InterPro" id="IPR039353">
    <property type="entry name" value="TF_Adf1"/>
</dbReference>
<dbReference type="InterPro" id="IPR006578">
    <property type="entry name" value="MADF-dom"/>
</dbReference>
<evidence type="ECO:0000313" key="3">
    <source>
        <dbReference type="EMBL" id="KAL1489528.1"/>
    </source>
</evidence>
<dbReference type="SMART" id="SM00595">
    <property type="entry name" value="MADF"/>
    <property type="match status" value="1"/>
</dbReference>
<accession>A0ABD1E4D0</accession>
<dbReference type="Pfam" id="PF10545">
    <property type="entry name" value="MADF_DNA_bdg"/>
    <property type="match status" value="1"/>
</dbReference>
<dbReference type="PROSITE" id="PS51029">
    <property type="entry name" value="MADF"/>
    <property type="match status" value="1"/>
</dbReference>
<dbReference type="AlphaFoldDB" id="A0ABD1E4D0"/>
<organism evidence="3 4">
    <name type="scientific">Hypothenemus hampei</name>
    <name type="common">Coffee berry borer</name>
    <dbReference type="NCBI Taxonomy" id="57062"/>
    <lineage>
        <taxon>Eukaryota</taxon>
        <taxon>Metazoa</taxon>
        <taxon>Ecdysozoa</taxon>
        <taxon>Arthropoda</taxon>
        <taxon>Hexapoda</taxon>
        <taxon>Insecta</taxon>
        <taxon>Pterygota</taxon>
        <taxon>Neoptera</taxon>
        <taxon>Endopterygota</taxon>
        <taxon>Coleoptera</taxon>
        <taxon>Polyphaga</taxon>
        <taxon>Cucujiformia</taxon>
        <taxon>Curculionidae</taxon>
        <taxon>Scolytinae</taxon>
        <taxon>Hypothenemus</taxon>
    </lineage>
</organism>
<feature type="compositionally biased region" description="Polar residues" evidence="1">
    <location>
        <begin position="107"/>
        <end position="144"/>
    </location>
</feature>
<gene>
    <name evidence="3" type="ORF">ABEB36_013485</name>
</gene>
<dbReference type="PANTHER" id="PTHR12243:SF67">
    <property type="entry name" value="COREPRESSOR OF PANGOLIN, ISOFORM A-RELATED"/>
    <property type="match status" value="1"/>
</dbReference>
<comment type="caution">
    <text evidence="3">The sequence shown here is derived from an EMBL/GenBank/DDBJ whole genome shotgun (WGS) entry which is preliminary data.</text>
</comment>
<proteinExistence type="predicted"/>
<evidence type="ECO:0000256" key="1">
    <source>
        <dbReference type="SAM" id="MobiDB-lite"/>
    </source>
</evidence>
<sequence length="255" mass="29382">MGLVVEIDKELFVMLVETRQVLYDKKCKGYRDVRLKQGNWNEISVAMGISVEECQRLWKNLREAHDKDLKKIKQSKPSGSDGEPTVNVGPYFANLRFLDQHIAPRRSISNTENRNNEFFSAPSCSGNNKRQTANDFSDNSQMFPSSEETTDTESSSNYFHFDDKENEPPKKIKNKLKNIMYNVINTFITEQKKSPEDDIISEAAKSINDHFKLKNKINADQAFGNFVASRLEEMSPGLKMRKRLEIMQILETETI</sequence>
<feature type="compositionally biased region" description="Basic and acidic residues" evidence="1">
    <location>
        <begin position="160"/>
        <end position="170"/>
    </location>
</feature>